<evidence type="ECO:0000313" key="2">
    <source>
        <dbReference type="Proteomes" id="UP000692954"/>
    </source>
</evidence>
<sequence length="97" mass="11442">MEYYVYKGNQMQYISGYKDLFTINGGGSYDQEGNQNKVGKWKELDKRFWINRQIIYAGEYNVEGMKVGRWDIMYDNEFGYKTIGDGSYDQEGSQKKI</sequence>
<evidence type="ECO:0000313" key="1">
    <source>
        <dbReference type="EMBL" id="CAD8130338.1"/>
    </source>
</evidence>
<dbReference type="AlphaFoldDB" id="A0A8S1RQ84"/>
<reference evidence="1" key="1">
    <citation type="submission" date="2021-01" db="EMBL/GenBank/DDBJ databases">
        <authorList>
            <consortium name="Genoscope - CEA"/>
            <person name="William W."/>
        </authorList>
    </citation>
    <scope>NUCLEOTIDE SEQUENCE</scope>
</reference>
<organism evidence="1 2">
    <name type="scientific">Paramecium sonneborni</name>
    <dbReference type="NCBI Taxonomy" id="65129"/>
    <lineage>
        <taxon>Eukaryota</taxon>
        <taxon>Sar</taxon>
        <taxon>Alveolata</taxon>
        <taxon>Ciliophora</taxon>
        <taxon>Intramacronucleata</taxon>
        <taxon>Oligohymenophorea</taxon>
        <taxon>Peniculida</taxon>
        <taxon>Parameciidae</taxon>
        <taxon>Paramecium</taxon>
    </lineage>
</organism>
<proteinExistence type="predicted"/>
<comment type="caution">
    <text evidence="1">The sequence shown here is derived from an EMBL/GenBank/DDBJ whole genome shotgun (WGS) entry which is preliminary data.</text>
</comment>
<dbReference type="PANTHER" id="PTHR33706">
    <property type="entry name" value="MORN VARIANT REPEAT PROTEIN"/>
    <property type="match status" value="1"/>
</dbReference>
<dbReference type="OrthoDB" id="320641at2759"/>
<gene>
    <name evidence="1" type="ORF">PSON_ATCC_30995.1.T2780009</name>
</gene>
<keyword evidence="2" id="KW-1185">Reference proteome</keyword>
<dbReference type="EMBL" id="CAJJDN010000278">
    <property type="protein sequence ID" value="CAD8130338.1"/>
    <property type="molecule type" value="Genomic_DNA"/>
</dbReference>
<name>A0A8S1RQ84_9CILI</name>
<dbReference type="Proteomes" id="UP000692954">
    <property type="component" value="Unassembled WGS sequence"/>
</dbReference>
<dbReference type="PANTHER" id="PTHR33706:SF1">
    <property type="entry name" value="TPR REPEAT PROTEIN"/>
    <property type="match status" value="1"/>
</dbReference>
<protein>
    <submittedName>
        <fullName evidence="1">Uncharacterized protein</fullName>
    </submittedName>
</protein>
<accession>A0A8S1RQ84</accession>